<gene>
    <name evidence="1" type="ORF">CBF53_07850</name>
</gene>
<comment type="caution">
    <text evidence="1">The sequence shown here is derived from an EMBL/GenBank/DDBJ whole genome shotgun (WGS) entry which is preliminary data.</text>
</comment>
<sequence>MTMTRLYSVNDNVLVKMDIGEIYSRLSMTTPFPATRADGHRVVINPQAIFYVEEEEVNA</sequence>
<accession>A0ABX4ENA4</accession>
<dbReference type="Proteomes" id="UP000216316">
    <property type="component" value="Unassembled WGS sequence"/>
</dbReference>
<reference evidence="1 2" key="1">
    <citation type="submission" date="2017-05" db="EMBL/GenBank/DDBJ databases">
        <authorList>
            <person name="Lin X.B."/>
            <person name="Stothard P."/>
            <person name="Tasseva G."/>
            <person name="Walter J."/>
        </authorList>
    </citation>
    <scope>NUCLEOTIDE SEQUENCE [LARGE SCALE GENOMIC DNA]</scope>
    <source>
        <strain evidence="1 2">609u</strain>
    </source>
</reference>
<organism evidence="1 2">
    <name type="scientific">Lactobacillus taiwanensis</name>
    <dbReference type="NCBI Taxonomy" id="508451"/>
    <lineage>
        <taxon>Bacteria</taxon>
        <taxon>Bacillati</taxon>
        <taxon>Bacillota</taxon>
        <taxon>Bacilli</taxon>
        <taxon>Lactobacillales</taxon>
        <taxon>Lactobacillaceae</taxon>
        <taxon>Lactobacillus</taxon>
    </lineage>
</organism>
<name>A0ABX4ENA4_9LACO</name>
<keyword evidence="2" id="KW-1185">Reference proteome</keyword>
<reference evidence="1 2" key="2">
    <citation type="submission" date="2017-09" db="EMBL/GenBank/DDBJ databases">
        <title>Tripartite evolution among Lactobacillus johnsonii, Lactobacillus taiwanensis, Lactobacillus reuteri and their rodent host.</title>
        <authorList>
            <person name="Wang T."/>
            <person name="Knowles S."/>
            <person name="Cheng C."/>
        </authorList>
    </citation>
    <scope>NUCLEOTIDE SEQUENCE [LARGE SCALE GENOMIC DNA]</scope>
    <source>
        <strain evidence="1 2">609u</strain>
    </source>
</reference>
<protein>
    <submittedName>
        <fullName evidence="1">Uncharacterized protein</fullName>
    </submittedName>
</protein>
<evidence type="ECO:0000313" key="2">
    <source>
        <dbReference type="Proteomes" id="UP000216316"/>
    </source>
</evidence>
<proteinExistence type="predicted"/>
<evidence type="ECO:0000313" key="1">
    <source>
        <dbReference type="EMBL" id="OYR87354.1"/>
    </source>
</evidence>
<dbReference type="EMBL" id="NGNV01000044">
    <property type="protein sequence ID" value="OYR87354.1"/>
    <property type="molecule type" value="Genomic_DNA"/>
</dbReference>